<evidence type="ECO:0000313" key="2">
    <source>
        <dbReference type="EMBL" id="KAK3854826.1"/>
    </source>
</evidence>
<name>A0AAE1BQ30_PETCI</name>
<dbReference type="Proteomes" id="UP001286313">
    <property type="component" value="Unassembled WGS sequence"/>
</dbReference>
<reference evidence="2" key="1">
    <citation type="submission" date="2023-10" db="EMBL/GenBank/DDBJ databases">
        <title>Genome assemblies of two species of porcelain crab, Petrolisthes cinctipes and Petrolisthes manimaculis (Anomura: Porcellanidae).</title>
        <authorList>
            <person name="Angst P."/>
        </authorList>
    </citation>
    <scope>NUCLEOTIDE SEQUENCE</scope>
    <source>
        <strain evidence="2">PB745_01</strain>
        <tissue evidence="2">Gill</tissue>
    </source>
</reference>
<proteinExistence type="predicted"/>
<organism evidence="2 3">
    <name type="scientific">Petrolisthes cinctipes</name>
    <name type="common">Flat porcelain crab</name>
    <dbReference type="NCBI Taxonomy" id="88211"/>
    <lineage>
        <taxon>Eukaryota</taxon>
        <taxon>Metazoa</taxon>
        <taxon>Ecdysozoa</taxon>
        <taxon>Arthropoda</taxon>
        <taxon>Crustacea</taxon>
        <taxon>Multicrustacea</taxon>
        <taxon>Malacostraca</taxon>
        <taxon>Eumalacostraca</taxon>
        <taxon>Eucarida</taxon>
        <taxon>Decapoda</taxon>
        <taxon>Pleocyemata</taxon>
        <taxon>Anomura</taxon>
        <taxon>Galatheoidea</taxon>
        <taxon>Porcellanidae</taxon>
        <taxon>Petrolisthes</taxon>
    </lineage>
</organism>
<evidence type="ECO:0000256" key="1">
    <source>
        <dbReference type="SAM" id="MobiDB-lite"/>
    </source>
</evidence>
<dbReference type="AlphaFoldDB" id="A0AAE1BQ30"/>
<dbReference type="EMBL" id="JAWQEG010006435">
    <property type="protein sequence ID" value="KAK3854826.1"/>
    <property type="molecule type" value="Genomic_DNA"/>
</dbReference>
<keyword evidence="3" id="KW-1185">Reference proteome</keyword>
<feature type="region of interest" description="Disordered" evidence="1">
    <location>
        <begin position="1"/>
        <end position="39"/>
    </location>
</feature>
<protein>
    <submittedName>
        <fullName evidence="2">Uncharacterized protein</fullName>
    </submittedName>
</protein>
<feature type="compositionally biased region" description="Basic and acidic residues" evidence="1">
    <location>
        <begin position="11"/>
        <end position="21"/>
    </location>
</feature>
<evidence type="ECO:0000313" key="3">
    <source>
        <dbReference type="Proteomes" id="UP001286313"/>
    </source>
</evidence>
<accession>A0AAE1BQ30</accession>
<comment type="caution">
    <text evidence="2">The sequence shown here is derived from an EMBL/GenBank/DDBJ whole genome shotgun (WGS) entry which is preliminary data.</text>
</comment>
<feature type="compositionally biased region" description="Acidic residues" evidence="1">
    <location>
        <begin position="1"/>
        <end position="10"/>
    </location>
</feature>
<sequence length="80" mass="9180">MEIDDKEEEGMEKGGGIEDKVNLVAKGRKKDKTEARNTKKWTRNKERIEGKVGRRRTGDNLVCTLQCLGVPLEPCPNYYR</sequence>
<gene>
    <name evidence="2" type="ORF">Pcinc_038718</name>
</gene>